<evidence type="ECO:0000256" key="6">
    <source>
        <dbReference type="ARBA" id="ARBA00023034"/>
    </source>
</evidence>
<dbReference type="FunFam" id="1.25.10.10:FF:000030">
    <property type="entry name" value="AP-1 complex subunit gamma"/>
    <property type="match status" value="1"/>
</dbReference>
<keyword evidence="5 10" id="KW-0653">Protein transport</keyword>
<dbReference type="InterPro" id="IPR016024">
    <property type="entry name" value="ARM-type_fold"/>
</dbReference>
<reference evidence="13" key="1">
    <citation type="submission" date="2022-07" db="EMBL/GenBank/DDBJ databases">
        <title>Phylogenomic reconstructions and comparative analyses of Kickxellomycotina fungi.</title>
        <authorList>
            <person name="Reynolds N.K."/>
            <person name="Stajich J.E."/>
            <person name="Barry K."/>
            <person name="Grigoriev I.V."/>
            <person name="Crous P."/>
            <person name="Smith M.E."/>
        </authorList>
    </citation>
    <scope>NUCLEOTIDE SEQUENCE</scope>
    <source>
        <strain evidence="13">RSA 1196</strain>
    </source>
</reference>
<dbReference type="InterPro" id="IPR008152">
    <property type="entry name" value="Clathrin_a/b/g-adaptin_app_Ig"/>
</dbReference>
<evidence type="ECO:0000313" key="14">
    <source>
        <dbReference type="Proteomes" id="UP001150925"/>
    </source>
</evidence>
<dbReference type="InterPro" id="IPR013041">
    <property type="entry name" value="Clathrin_app_Ig-like_sf"/>
</dbReference>
<comment type="caution">
    <text evidence="13">The sequence shown here is derived from an EMBL/GenBank/DDBJ whole genome shotgun (WGS) entry which is preliminary data.</text>
</comment>
<comment type="similarity">
    <text evidence="3 10">Belongs to the adaptor complexes large subunit family.</text>
</comment>
<dbReference type="InterPro" id="IPR002553">
    <property type="entry name" value="Clathrin/coatomer_adapt-like_N"/>
</dbReference>
<dbReference type="PIRSF" id="PIRSF037094">
    <property type="entry name" value="AP1_complex_gamma"/>
    <property type="match status" value="1"/>
</dbReference>
<dbReference type="Gene3D" id="1.25.10.10">
    <property type="entry name" value="Leucine-rich Repeat Variant"/>
    <property type="match status" value="1"/>
</dbReference>
<evidence type="ECO:0000313" key="13">
    <source>
        <dbReference type="EMBL" id="KAJ1967848.1"/>
    </source>
</evidence>
<keyword evidence="14" id="KW-1185">Reference proteome</keyword>
<dbReference type="PANTHER" id="PTHR22780">
    <property type="entry name" value="ADAPTIN, ALPHA/GAMMA/EPSILON"/>
    <property type="match status" value="1"/>
</dbReference>
<dbReference type="InterPro" id="IPR011989">
    <property type="entry name" value="ARM-like"/>
</dbReference>
<dbReference type="AlphaFoldDB" id="A0A9W8AXZ2"/>
<dbReference type="Pfam" id="PF01602">
    <property type="entry name" value="Adaptin_N"/>
    <property type="match status" value="1"/>
</dbReference>
<evidence type="ECO:0000256" key="7">
    <source>
        <dbReference type="ARBA" id="ARBA00023136"/>
    </source>
</evidence>
<evidence type="ECO:0000256" key="4">
    <source>
        <dbReference type="ARBA" id="ARBA00022448"/>
    </source>
</evidence>
<dbReference type="InterPro" id="IPR008153">
    <property type="entry name" value="GAE_dom"/>
</dbReference>
<feature type="domain" description="GAE" evidence="12">
    <location>
        <begin position="826"/>
        <end position="942"/>
    </location>
</feature>
<dbReference type="GO" id="GO:0030121">
    <property type="term" value="C:AP-1 adaptor complex"/>
    <property type="evidence" value="ECO:0007669"/>
    <property type="project" value="InterPro"/>
</dbReference>
<keyword evidence="4 10" id="KW-0813">Transport</keyword>
<gene>
    <name evidence="13" type="primary">APL4</name>
    <name evidence="13" type="ORF">IWQ62_001598</name>
</gene>
<evidence type="ECO:0000256" key="9">
    <source>
        <dbReference type="ARBA" id="ARBA00062546"/>
    </source>
</evidence>
<dbReference type="GO" id="GO:0016192">
    <property type="term" value="P:vesicle-mediated transport"/>
    <property type="evidence" value="ECO:0007669"/>
    <property type="project" value="InterPro"/>
</dbReference>
<comment type="subunit">
    <text evidence="9">Adaptor protein complex 1 (AP-1) is a heterotetramer composed of two large adaptins (gamma-type subunit APL4 and beta-type subunit APL2), a medium adaptin (mu-type subunit APM1) and a small adaptin (sigma-type subunit APS1). AP-1 interacts with clathrin.</text>
</comment>
<feature type="compositionally biased region" description="Polar residues" evidence="11">
    <location>
        <begin position="750"/>
        <end position="774"/>
    </location>
</feature>
<evidence type="ECO:0000256" key="5">
    <source>
        <dbReference type="ARBA" id="ARBA00022927"/>
    </source>
</evidence>
<dbReference type="EMBL" id="JANBPY010000273">
    <property type="protein sequence ID" value="KAJ1967848.1"/>
    <property type="molecule type" value="Genomic_DNA"/>
</dbReference>
<dbReference type="SUPFAM" id="SSF48371">
    <property type="entry name" value="ARM repeat"/>
    <property type="match status" value="1"/>
</dbReference>
<sequence length="946" mass="101478">MSFFRLRDLIRAVRCCKTAADERSVIQRESAYIRTSFKEDDSMDVRYTNVGKMLYIHLLGYPAHFGQLECLKLVASSRYSDKRLGYLGIMLLLDENQQILTLVTNSLKNDMNSANMYVVGLALCTLGNIASVEVATDLVDEVERLMESPNTYIRKKAALCALRIVRKVPDLRDSFVEKAKQHLVDKNPGVLLSGIALASELCLTCDEAMAEYRMLVPKLVKQLKGLLTAGYSPEYDVSGVSNPFLQVSILRLLRILGQDDPSTSEVMNDILTQVATNTDSSKNVGMSILYETAVTVLDIQSDSSLRVLAINILGKFLANRDNNIRYVALATLTRAIATEGTAVQRHRNTILECLHDVDISIRRRALHLAFALIQPANVRIMVRELLSFLEVADSEFKPGMTSNICAAAERFAPNRRWQIDTVIRVFQLAGNYVKEENLYNFLALVANQAELHAMVVHKLFALVQKDQTQLVLVQAAVWTIGEFGDLLWTSVPSFASPGNDEANGAGSGLSEEAQQPTTPDAVVDLLANLLRLPYTSAVTREMTLTALVKLSDRLQSAQGSTGKKTSGNSGSGTALDLDILDSLSTTSSAGATADKRQGPTSSGDCLQRIRSILGEYTDNVTVELQQRAVEYSSLFKPQFDGSRAAILERMPVPEYHPEATVASGDLLLGEAGTAGRSGQAGVAMKSQRSKAAVQSDADLLMDLVEVGSSGAEGLGSASMAGPSSSAQPSGSGAPAGSGTVDLLADLFGDTSVSSPSVTPAQNLTSPQPAQSTTAAGDLLGLLGSGERDVQPSSTSSPLGDLLGGGGSGGNVIGSLSPSLGASSTTDLETAYEAYNKQGLRITLTPSKDTQKAQTVRIQVAFTNQTSDVTLNDLLLLVAVPKSQVLHMDPPSATRLSPGETASQFISVHNPTQAQVRLRLKVVFSNEETGVRVDDIVQFSGFPKTMV</sequence>
<evidence type="ECO:0000256" key="10">
    <source>
        <dbReference type="PIRNR" id="PIRNR037094"/>
    </source>
</evidence>
<dbReference type="SUPFAM" id="SSF49348">
    <property type="entry name" value="Clathrin adaptor appendage domain"/>
    <property type="match status" value="1"/>
</dbReference>
<accession>A0A9W8AXZ2</accession>
<keyword evidence="6 10" id="KW-0333">Golgi apparatus</keyword>
<dbReference type="PROSITE" id="PS50180">
    <property type="entry name" value="GAE"/>
    <property type="match status" value="1"/>
</dbReference>
<evidence type="ECO:0000256" key="11">
    <source>
        <dbReference type="SAM" id="MobiDB-lite"/>
    </source>
</evidence>
<comment type="subcellular location">
    <subcellularLocation>
        <location evidence="1">Cytoplasmic vesicle membrane</location>
    </subcellularLocation>
    <subcellularLocation>
        <location evidence="2">Golgi apparatus</location>
    </subcellularLocation>
</comment>
<keyword evidence="8 10" id="KW-0968">Cytoplasmic vesicle</keyword>
<dbReference type="Proteomes" id="UP001150925">
    <property type="component" value="Unassembled WGS sequence"/>
</dbReference>
<protein>
    <recommendedName>
        <fullName evidence="10">AP-1 complex subunit gamma</fullName>
    </recommendedName>
</protein>
<evidence type="ECO:0000256" key="1">
    <source>
        <dbReference type="ARBA" id="ARBA00004156"/>
    </source>
</evidence>
<evidence type="ECO:0000256" key="3">
    <source>
        <dbReference type="ARBA" id="ARBA00006613"/>
    </source>
</evidence>
<dbReference type="SMART" id="SM00809">
    <property type="entry name" value="Alpha_adaptinC2"/>
    <property type="match status" value="1"/>
</dbReference>
<evidence type="ECO:0000256" key="8">
    <source>
        <dbReference type="ARBA" id="ARBA00023329"/>
    </source>
</evidence>
<dbReference type="InterPro" id="IPR017107">
    <property type="entry name" value="AP1_complex_gsu"/>
</dbReference>
<proteinExistence type="inferred from homology"/>
<dbReference type="Gene3D" id="2.60.40.1230">
    <property type="match status" value="1"/>
</dbReference>
<dbReference type="GO" id="GO:0006886">
    <property type="term" value="P:intracellular protein transport"/>
    <property type="evidence" value="ECO:0007669"/>
    <property type="project" value="UniProtKB-UniRule"/>
</dbReference>
<dbReference type="OrthoDB" id="28053at2759"/>
<dbReference type="GO" id="GO:0016482">
    <property type="term" value="P:cytosolic transport"/>
    <property type="evidence" value="ECO:0007669"/>
    <property type="project" value="UniProtKB-ARBA"/>
</dbReference>
<organism evidence="13 14">
    <name type="scientific">Dispira parvispora</name>
    <dbReference type="NCBI Taxonomy" id="1520584"/>
    <lineage>
        <taxon>Eukaryota</taxon>
        <taxon>Fungi</taxon>
        <taxon>Fungi incertae sedis</taxon>
        <taxon>Zoopagomycota</taxon>
        <taxon>Kickxellomycotina</taxon>
        <taxon>Dimargaritomycetes</taxon>
        <taxon>Dimargaritales</taxon>
        <taxon>Dimargaritaceae</taxon>
        <taxon>Dispira</taxon>
    </lineage>
</organism>
<evidence type="ECO:0000256" key="2">
    <source>
        <dbReference type="ARBA" id="ARBA00004555"/>
    </source>
</evidence>
<dbReference type="GO" id="GO:0005829">
    <property type="term" value="C:cytosol"/>
    <property type="evidence" value="ECO:0007669"/>
    <property type="project" value="GOC"/>
</dbReference>
<dbReference type="Pfam" id="PF02883">
    <property type="entry name" value="Alpha_adaptinC2"/>
    <property type="match status" value="1"/>
</dbReference>
<dbReference type="InterPro" id="IPR050840">
    <property type="entry name" value="Adaptor_Complx_Large_Subunit"/>
</dbReference>
<feature type="compositionally biased region" description="Low complexity" evidence="11">
    <location>
        <begin position="714"/>
        <end position="738"/>
    </location>
</feature>
<evidence type="ECO:0000259" key="12">
    <source>
        <dbReference type="PROSITE" id="PS50180"/>
    </source>
</evidence>
<keyword evidence="7 10" id="KW-0472">Membrane</keyword>
<name>A0A9W8AXZ2_9FUNG</name>
<feature type="region of interest" description="Disordered" evidence="11">
    <location>
        <begin position="714"/>
        <end position="805"/>
    </location>
</feature>